<keyword evidence="12" id="KW-0539">Nucleus</keyword>
<evidence type="ECO:0000256" key="6">
    <source>
        <dbReference type="ARBA" id="ARBA00022552"/>
    </source>
</evidence>
<dbReference type="GO" id="GO:0005730">
    <property type="term" value="C:nucleolus"/>
    <property type="evidence" value="ECO:0007669"/>
    <property type="project" value="UniProtKB-SubCell"/>
</dbReference>
<dbReference type="SMART" id="SM01123">
    <property type="entry name" value="DBP10CT"/>
    <property type="match status" value="1"/>
</dbReference>
<feature type="compositionally biased region" description="Basic and acidic residues" evidence="15">
    <location>
        <begin position="776"/>
        <end position="787"/>
    </location>
</feature>
<comment type="similarity">
    <text evidence="3">Belongs to the DEAD box helicase family. DDX54/DBP10 subfamily.</text>
</comment>
<dbReference type="Pfam" id="PF00270">
    <property type="entry name" value="DEAD"/>
    <property type="match status" value="1"/>
</dbReference>
<keyword evidence="10" id="KW-0067">ATP-binding</keyword>
<keyword evidence="8" id="KW-0378">Hydrolase</keyword>
<feature type="region of interest" description="Disordered" evidence="15">
    <location>
        <begin position="628"/>
        <end position="667"/>
    </location>
</feature>
<evidence type="ECO:0000313" key="19">
    <source>
        <dbReference type="EMBL" id="RPA82750.1"/>
    </source>
</evidence>
<dbReference type="Pfam" id="PF08147">
    <property type="entry name" value="DBP10CT"/>
    <property type="match status" value="1"/>
</dbReference>
<evidence type="ECO:0000256" key="11">
    <source>
        <dbReference type="ARBA" id="ARBA00022884"/>
    </source>
</evidence>
<dbReference type="GO" id="GO:0003724">
    <property type="term" value="F:RNA helicase activity"/>
    <property type="evidence" value="ECO:0007669"/>
    <property type="project" value="UniProtKB-EC"/>
</dbReference>
<dbReference type="PROSITE" id="PS51195">
    <property type="entry name" value="Q_MOTIF"/>
    <property type="match status" value="1"/>
</dbReference>
<dbReference type="GO" id="GO:0005829">
    <property type="term" value="C:cytosol"/>
    <property type="evidence" value="ECO:0007669"/>
    <property type="project" value="TreeGrafter"/>
</dbReference>
<evidence type="ECO:0000256" key="12">
    <source>
        <dbReference type="ARBA" id="ARBA00023242"/>
    </source>
</evidence>
<evidence type="ECO:0000256" key="10">
    <source>
        <dbReference type="ARBA" id="ARBA00022840"/>
    </source>
</evidence>
<feature type="compositionally biased region" description="Gly residues" evidence="15">
    <location>
        <begin position="942"/>
        <end position="952"/>
    </location>
</feature>
<feature type="domain" description="Helicase ATP-binding" evidence="16">
    <location>
        <begin position="121"/>
        <end position="293"/>
    </location>
</feature>
<comment type="function">
    <text evidence="1">ATP-binding RNA helicase involved in the biogenesis of 60S ribosomal subunits and is required for the normal formation of 25S and 5.8S rRNAs.</text>
</comment>
<dbReference type="GO" id="GO:0003723">
    <property type="term" value="F:RNA binding"/>
    <property type="evidence" value="ECO:0007669"/>
    <property type="project" value="UniProtKB-KW"/>
</dbReference>
<feature type="region of interest" description="Disordered" evidence="15">
    <location>
        <begin position="819"/>
        <end position="952"/>
    </location>
</feature>
<dbReference type="PROSITE" id="PS51192">
    <property type="entry name" value="HELICASE_ATP_BIND_1"/>
    <property type="match status" value="1"/>
</dbReference>
<dbReference type="OrthoDB" id="10261375at2759"/>
<dbReference type="InterPro" id="IPR014014">
    <property type="entry name" value="RNA_helicase_DEAD_Q_motif"/>
</dbReference>
<evidence type="ECO:0000256" key="3">
    <source>
        <dbReference type="ARBA" id="ARBA00010379"/>
    </source>
</evidence>
<dbReference type="InterPro" id="IPR012541">
    <property type="entry name" value="DBP10_C"/>
</dbReference>
<feature type="compositionally biased region" description="Low complexity" evidence="15">
    <location>
        <begin position="932"/>
        <end position="941"/>
    </location>
</feature>
<dbReference type="PROSITE" id="PS00039">
    <property type="entry name" value="DEAD_ATP_HELICASE"/>
    <property type="match status" value="1"/>
</dbReference>
<dbReference type="GO" id="GO:0016887">
    <property type="term" value="F:ATP hydrolysis activity"/>
    <property type="evidence" value="ECO:0007669"/>
    <property type="project" value="RHEA"/>
</dbReference>
<feature type="short sequence motif" description="Q motif" evidence="14">
    <location>
        <begin position="90"/>
        <end position="118"/>
    </location>
</feature>
<dbReference type="EMBL" id="ML119669">
    <property type="protein sequence ID" value="RPA82750.1"/>
    <property type="molecule type" value="Genomic_DNA"/>
</dbReference>
<dbReference type="STRING" id="1160509.A0A3N4IF20"/>
<evidence type="ECO:0000256" key="2">
    <source>
        <dbReference type="ARBA" id="ARBA00004604"/>
    </source>
</evidence>
<dbReference type="SMART" id="SM00490">
    <property type="entry name" value="HELICc"/>
    <property type="match status" value="1"/>
</dbReference>
<evidence type="ECO:0000256" key="5">
    <source>
        <dbReference type="ARBA" id="ARBA00022517"/>
    </source>
</evidence>
<dbReference type="InterPro" id="IPR033517">
    <property type="entry name" value="DDX54/DBP10_DEAD-box_helicase"/>
</dbReference>
<dbReference type="InterPro" id="IPR014001">
    <property type="entry name" value="Helicase_ATP-bd"/>
</dbReference>
<feature type="compositionally biased region" description="Basic and acidic residues" evidence="15">
    <location>
        <begin position="896"/>
        <end position="919"/>
    </location>
</feature>
<evidence type="ECO:0000259" key="18">
    <source>
        <dbReference type="PROSITE" id="PS51195"/>
    </source>
</evidence>
<dbReference type="EC" id="3.6.4.13" evidence="4"/>
<evidence type="ECO:0000259" key="17">
    <source>
        <dbReference type="PROSITE" id="PS51194"/>
    </source>
</evidence>
<gene>
    <name evidence="19" type="ORF">BJ508DRAFT_413914</name>
</gene>
<keyword evidence="9" id="KW-0347">Helicase</keyword>
<keyword evidence="11" id="KW-0694">RNA-binding</keyword>
<dbReference type="Pfam" id="PF00271">
    <property type="entry name" value="Helicase_C"/>
    <property type="match status" value="1"/>
</dbReference>
<dbReference type="AlphaFoldDB" id="A0A3N4IF20"/>
<reference evidence="19 20" key="1">
    <citation type="journal article" date="2018" name="Nat. Ecol. Evol.">
        <title>Pezizomycetes genomes reveal the molecular basis of ectomycorrhizal truffle lifestyle.</title>
        <authorList>
            <person name="Murat C."/>
            <person name="Payen T."/>
            <person name="Noel B."/>
            <person name="Kuo A."/>
            <person name="Morin E."/>
            <person name="Chen J."/>
            <person name="Kohler A."/>
            <person name="Krizsan K."/>
            <person name="Balestrini R."/>
            <person name="Da Silva C."/>
            <person name="Montanini B."/>
            <person name="Hainaut M."/>
            <person name="Levati E."/>
            <person name="Barry K.W."/>
            <person name="Belfiori B."/>
            <person name="Cichocki N."/>
            <person name="Clum A."/>
            <person name="Dockter R.B."/>
            <person name="Fauchery L."/>
            <person name="Guy J."/>
            <person name="Iotti M."/>
            <person name="Le Tacon F."/>
            <person name="Lindquist E.A."/>
            <person name="Lipzen A."/>
            <person name="Malagnac F."/>
            <person name="Mello A."/>
            <person name="Molinier V."/>
            <person name="Miyauchi S."/>
            <person name="Poulain J."/>
            <person name="Riccioni C."/>
            <person name="Rubini A."/>
            <person name="Sitrit Y."/>
            <person name="Splivallo R."/>
            <person name="Traeger S."/>
            <person name="Wang M."/>
            <person name="Zifcakova L."/>
            <person name="Wipf D."/>
            <person name="Zambonelli A."/>
            <person name="Paolocci F."/>
            <person name="Nowrousian M."/>
            <person name="Ottonello S."/>
            <person name="Baldrian P."/>
            <person name="Spatafora J.W."/>
            <person name="Henrissat B."/>
            <person name="Nagy L.G."/>
            <person name="Aury J.M."/>
            <person name="Wincker P."/>
            <person name="Grigoriev I.V."/>
            <person name="Bonfante P."/>
            <person name="Martin F.M."/>
        </authorList>
    </citation>
    <scope>NUCLEOTIDE SEQUENCE [LARGE SCALE GENOMIC DNA]</scope>
    <source>
        <strain evidence="19 20">RN42</strain>
    </source>
</reference>
<dbReference type="FunFam" id="3.40.50.300:FF:000865">
    <property type="entry name" value="ATP-dependent RNA helicase DDX54"/>
    <property type="match status" value="1"/>
</dbReference>
<organism evidence="19 20">
    <name type="scientific">Ascobolus immersus RN42</name>
    <dbReference type="NCBI Taxonomy" id="1160509"/>
    <lineage>
        <taxon>Eukaryota</taxon>
        <taxon>Fungi</taxon>
        <taxon>Dikarya</taxon>
        <taxon>Ascomycota</taxon>
        <taxon>Pezizomycotina</taxon>
        <taxon>Pezizomycetes</taxon>
        <taxon>Pezizales</taxon>
        <taxon>Ascobolaceae</taxon>
        <taxon>Ascobolus</taxon>
    </lineage>
</organism>
<sequence length="952" mass="105561">MPRFRAASPAGSEADFDIADQLLDRSGSDSDNDYTPAPLLKPSQRTLDAEDILEGFEESDDDEAFIAAQQAASNRKTSNLKTKTAKSKSGGFQAMGLNETLLRAIIKKGFNVPTPIQRKAIPLLLDGQDVVGMARTGSGKTAAFVIPMIEKLKTHSVKVGARALIFSPSRELALQTLKVVREFGKGTDLKSVLLVGGDSLEEQFSAVASNPDIIIATPGRFLHLKVEMQLDLRSMQYVVFDEADRLFEMGFASQLTEILYSLPSTRQTLLFSATLPKSLVEFAKAGLQDPSLVRLDADAKISQELESAFFNVKPSEKEAALLYLLQEVIRIPHGEEMTKEEAKGKKRKRLDYTPKGNQAEGNHSTIVFVATKHHVEYLANFIKGAGYAVSYVYGSLDQVARRNQVAKFRSGATKILVVTDVAARGIDIPVLSNVINYDFPPQPKIFVHRVGRTARAGKRGWSYSFVRNEDLPYLLDLQLFLGRKLVLGREPGKDKKSDYNFAQDVVVGTFQRDILEENVEAAEKILSVDKELPILKDVARKGEKLYTKTKPAASSESAKRAKEVASQKGWTALNPIFVEDVNDMEDERVKMLARVSNFRPQETVFELGQRGVNASEAAEMMKRRRSKIIINHDRHKESDDEELLEGEKQSSGKPLDAAADSDDEERGDTVFTYESADEDDIENTFRNTIQPSKKAKTNKKKTPTSYEDSEFFLSYHPSTSLAEDRAYALNPSFSAAAQQNTLDLTNDDGKKGQFEASKVSGKRWDPKARKYVNKINDMDGSRAEPGKKGIIRGESGQKLPASFRSGRFDAWKKSHRISRLPRVGELESQPGSTGHQFMPGPNTGAAPGTEKRPGKLWHKEVKAPKLPDKFRDDYEVRKKRVAEAREKGILPGGPRNEIKDVDTIRKDRILKEKRREKTARPSKKGKGGGSGKSFPKGKASGKTGGGKFGKRK</sequence>
<evidence type="ECO:0000256" key="14">
    <source>
        <dbReference type="PROSITE-ProRule" id="PRU00552"/>
    </source>
</evidence>
<dbReference type="InterPro" id="IPR000629">
    <property type="entry name" value="RNA-helicase_DEAD-box_CS"/>
</dbReference>
<dbReference type="SUPFAM" id="SSF52540">
    <property type="entry name" value="P-loop containing nucleoside triphosphate hydrolases"/>
    <property type="match status" value="2"/>
</dbReference>
<dbReference type="InterPro" id="IPR050079">
    <property type="entry name" value="DEAD_box_RNA_helicase"/>
</dbReference>
<accession>A0A3N4IF20</accession>
<dbReference type="Proteomes" id="UP000275078">
    <property type="component" value="Unassembled WGS sequence"/>
</dbReference>
<feature type="domain" description="Helicase C-terminal" evidence="17">
    <location>
        <begin position="345"/>
        <end position="500"/>
    </location>
</feature>
<dbReference type="PANTHER" id="PTHR47959">
    <property type="entry name" value="ATP-DEPENDENT RNA HELICASE RHLE-RELATED"/>
    <property type="match status" value="1"/>
</dbReference>
<evidence type="ECO:0000256" key="7">
    <source>
        <dbReference type="ARBA" id="ARBA00022741"/>
    </source>
</evidence>
<feature type="region of interest" description="Disordered" evidence="15">
    <location>
        <begin position="744"/>
        <end position="801"/>
    </location>
</feature>
<feature type="compositionally biased region" description="Basic and acidic residues" evidence="15">
    <location>
        <begin position="849"/>
        <end position="888"/>
    </location>
</feature>
<evidence type="ECO:0000256" key="9">
    <source>
        <dbReference type="ARBA" id="ARBA00022806"/>
    </source>
</evidence>
<comment type="catalytic activity">
    <reaction evidence="13">
        <text>ATP + H2O = ADP + phosphate + H(+)</text>
        <dbReference type="Rhea" id="RHEA:13065"/>
        <dbReference type="ChEBI" id="CHEBI:15377"/>
        <dbReference type="ChEBI" id="CHEBI:15378"/>
        <dbReference type="ChEBI" id="CHEBI:30616"/>
        <dbReference type="ChEBI" id="CHEBI:43474"/>
        <dbReference type="ChEBI" id="CHEBI:456216"/>
        <dbReference type="EC" id="3.6.4.13"/>
    </reaction>
</comment>
<proteinExistence type="inferred from homology"/>
<protein>
    <recommendedName>
        <fullName evidence="4">RNA helicase</fullName>
        <ecNumber evidence="4">3.6.4.13</ecNumber>
    </recommendedName>
</protein>
<dbReference type="Gene3D" id="3.40.50.300">
    <property type="entry name" value="P-loop containing nucleotide triphosphate hydrolases"/>
    <property type="match status" value="2"/>
</dbReference>
<evidence type="ECO:0000256" key="8">
    <source>
        <dbReference type="ARBA" id="ARBA00022801"/>
    </source>
</evidence>
<dbReference type="GO" id="GO:0005524">
    <property type="term" value="F:ATP binding"/>
    <property type="evidence" value="ECO:0007669"/>
    <property type="project" value="UniProtKB-KW"/>
</dbReference>
<dbReference type="PROSITE" id="PS51194">
    <property type="entry name" value="HELICASE_CTER"/>
    <property type="match status" value="1"/>
</dbReference>
<keyword evidence="6" id="KW-0698">rRNA processing</keyword>
<dbReference type="PANTHER" id="PTHR47959:SF8">
    <property type="entry name" value="RNA HELICASE"/>
    <property type="match status" value="1"/>
</dbReference>
<evidence type="ECO:0000313" key="20">
    <source>
        <dbReference type="Proteomes" id="UP000275078"/>
    </source>
</evidence>
<keyword evidence="20" id="KW-1185">Reference proteome</keyword>
<evidence type="ECO:0000256" key="1">
    <source>
        <dbReference type="ARBA" id="ARBA00003706"/>
    </source>
</evidence>
<dbReference type="InterPro" id="IPR027417">
    <property type="entry name" value="P-loop_NTPase"/>
</dbReference>
<evidence type="ECO:0000256" key="4">
    <source>
        <dbReference type="ARBA" id="ARBA00012552"/>
    </source>
</evidence>
<keyword evidence="5" id="KW-0690">Ribosome biogenesis</keyword>
<dbReference type="SMART" id="SM00487">
    <property type="entry name" value="DEXDc"/>
    <property type="match status" value="1"/>
</dbReference>
<feature type="region of interest" description="Disordered" evidence="15">
    <location>
        <begin position="21"/>
        <end position="46"/>
    </location>
</feature>
<dbReference type="InterPro" id="IPR011545">
    <property type="entry name" value="DEAD/DEAH_box_helicase_dom"/>
</dbReference>
<dbReference type="GO" id="GO:0006364">
    <property type="term" value="P:rRNA processing"/>
    <property type="evidence" value="ECO:0007669"/>
    <property type="project" value="UniProtKB-KW"/>
</dbReference>
<feature type="domain" description="DEAD-box RNA helicase Q" evidence="18">
    <location>
        <begin position="90"/>
        <end position="118"/>
    </location>
</feature>
<dbReference type="CDD" id="cd18787">
    <property type="entry name" value="SF2_C_DEAD"/>
    <property type="match status" value="1"/>
</dbReference>
<evidence type="ECO:0000256" key="15">
    <source>
        <dbReference type="SAM" id="MobiDB-lite"/>
    </source>
</evidence>
<name>A0A3N4IF20_ASCIM</name>
<evidence type="ECO:0000259" key="16">
    <source>
        <dbReference type="PROSITE" id="PS51192"/>
    </source>
</evidence>
<evidence type="ECO:0000256" key="13">
    <source>
        <dbReference type="ARBA" id="ARBA00047984"/>
    </source>
</evidence>
<keyword evidence="7" id="KW-0547">Nucleotide-binding</keyword>
<dbReference type="CDD" id="cd17959">
    <property type="entry name" value="DEADc_DDX54"/>
    <property type="match status" value="1"/>
</dbReference>
<comment type="subcellular location">
    <subcellularLocation>
        <location evidence="2">Nucleus</location>
        <location evidence="2">Nucleolus</location>
    </subcellularLocation>
</comment>
<dbReference type="InterPro" id="IPR001650">
    <property type="entry name" value="Helicase_C-like"/>
</dbReference>